<dbReference type="Proteomes" id="UP000762703">
    <property type="component" value="Unassembled WGS sequence"/>
</dbReference>
<protein>
    <recommendedName>
        <fullName evidence="3">Adhesin-like protein</fullName>
    </recommendedName>
</protein>
<dbReference type="RefSeq" id="WP_303735909.1">
    <property type="nucleotide sequence ID" value="NZ_SUTE01000002.1"/>
</dbReference>
<dbReference type="EMBL" id="SUTE01000002">
    <property type="protein sequence ID" value="MBE6504273.1"/>
    <property type="molecule type" value="Genomic_DNA"/>
</dbReference>
<evidence type="ECO:0000313" key="2">
    <source>
        <dbReference type="Proteomes" id="UP000762703"/>
    </source>
</evidence>
<reference evidence="1" key="1">
    <citation type="submission" date="2019-04" db="EMBL/GenBank/DDBJ databases">
        <title>Evolution of Biomass-Degrading Anaerobic Consortia Revealed by Metagenomics.</title>
        <authorList>
            <person name="Peng X."/>
        </authorList>
    </citation>
    <scope>NUCLEOTIDE SEQUENCE</scope>
    <source>
        <strain evidence="1">SIG12</strain>
    </source>
</reference>
<evidence type="ECO:0000313" key="1">
    <source>
        <dbReference type="EMBL" id="MBE6504273.1"/>
    </source>
</evidence>
<dbReference type="AlphaFoldDB" id="A0A8T3VG06"/>
<sequence>MVTILKNTSVSFNINGITYTRTTNENGSAKLNINLMAGEYIITAYNSVTGEMRSNNITVLSRFSENADLVKYYRNDSQYIIRVIGEDGNPVGAGEDVTFNINSVFYTRSTNESGYAKLNINLGPGDYIITAEYKTCMVSNDITVKPVLSASDLNMTYGDESKFTAHLLDVREILIRARLLTSTSTVFSK</sequence>
<proteinExistence type="predicted"/>
<evidence type="ECO:0008006" key="3">
    <source>
        <dbReference type="Google" id="ProtNLM"/>
    </source>
</evidence>
<gene>
    <name evidence="1" type="ORF">E7Z73_00815</name>
</gene>
<accession>A0A8T3VG06</accession>
<name>A0A8T3VG06_9EURY</name>
<organism evidence="1 2">
    <name type="scientific">Methanobrevibacter millerae</name>
    <dbReference type="NCBI Taxonomy" id="230361"/>
    <lineage>
        <taxon>Archaea</taxon>
        <taxon>Methanobacteriati</taxon>
        <taxon>Methanobacteriota</taxon>
        <taxon>Methanomada group</taxon>
        <taxon>Methanobacteria</taxon>
        <taxon>Methanobacteriales</taxon>
        <taxon>Methanobacteriaceae</taxon>
        <taxon>Methanobrevibacter</taxon>
    </lineage>
</organism>
<comment type="caution">
    <text evidence="1">The sequence shown here is derived from an EMBL/GenBank/DDBJ whole genome shotgun (WGS) entry which is preliminary data.</text>
</comment>